<organism evidence="1 2">
    <name type="scientific">Sodiomyces alkalinus (strain CBS 110278 / VKM F-3762 / F11)</name>
    <name type="common">Alkaliphilic filamentous fungus</name>
    <dbReference type="NCBI Taxonomy" id="1314773"/>
    <lineage>
        <taxon>Eukaryota</taxon>
        <taxon>Fungi</taxon>
        <taxon>Dikarya</taxon>
        <taxon>Ascomycota</taxon>
        <taxon>Pezizomycotina</taxon>
        <taxon>Sordariomycetes</taxon>
        <taxon>Hypocreomycetidae</taxon>
        <taxon>Glomerellales</taxon>
        <taxon>Plectosphaerellaceae</taxon>
        <taxon>Sodiomyces</taxon>
    </lineage>
</organism>
<gene>
    <name evidence="1" type="ORF">SODALDRAFT_355001</name>
</gene>
<sequence length="163" mass="18131">MEKRSMIRISKVLRDFGGMIPLGSQNFERRYPSLLQIPVFFKPLERTPVTRRSQLLRSYLAEEMVNGAATSPLRSQLRHSAQPVSFGFPTFHSPCILHFLIFSYTAQAVLAISPPNLVINLSLFSVPDSLSLSLSFQGVKSDKRNTEKAPLHASATPAFKGIA</sequence>
<dbReference type="AlphaFoldDB" id="A0A3N2Q7Q2"/>
<dbReference type="EMBL" id="ML119051">
    <property type="protein sequence ID" value="ROT42813.1"/>
    <property type="molecule type" value="Genomic_DNA"/>
</dbReference>
<reference evidence="1 2" key="1">
    <citation type="journal article" date="2018" name="Mol. Ecol.">
        <title>The obligate alkalophilic soda-lake fungus Sodiomyces alkalinus has shifted to a protein diet.</title>
        <authorList>
            <person name="Grum-Grzhimaylo A.A."/>
            <person name="Falkoski D.L."/>
            <person name="van den Heuvel J."/>
            <person name="Valero-Jimenez C.A."/>
            <person name="Min B."/>
            <person name="Choi I.G."/>
            <person name="Lipzen A."/>
            <person name="Daum C.G."/>
            <person name="Aanen D.K."/>
            <person name="Tsang A."/>
            <person name="Henrissat B."/>
            <person name="Bilanenko E.N."/>
            <person name="de Vries R.P."/>
            <person name="van Kan J.A.L."/>
            <person name="Grigoriev I.V."/>
            <person name="Debets A.J.M."/>
        </authorList>
    </citation>
    <scope>NUCLEOTIDE SEQUENCE [LARGE SCALE GENOMIC DNA]</scope>
    <source>
        <strain evidence="1 2">F11</strain>
    </source>
</reference>
<evidence type="ECO:0000313" key="2">
    <source>
        <dbReference type="Proteomes" id="UP000272025"/>
    </source>
</evidence>
<name>A0A3N2Q7Q2_SODAK</name>
<dbReference type="Proteomes" id="UP000272025">
    <property type="component" value="Unassembled WGS sequence"/>
</dbReference>
<keyword evidence="2" id="KW-1185">Reference proteome</keyword>
<proteinExistence type="predicted"/>
<dbReference type="RefSeq" id="XP_028470619.1">
    <property type="nucleotide sequence ID" value="XM_028613770.1"/>
</dbReference>
<dbReference type="GeneID" id="39582248"/>
<accession>A0A3N2Q7Q2</accession>
<evidence type="ECO:0000313" key="1">
    <source>
        <dbReference type="EMBL" id="ROT42813.1"/>
    </source>
</evidence>
<protein>
    <submittedName>
        <fullName evidence="1">Uncharacterized protein</fullName>
    </submittedName>
</protein>